<dbReference type="GO" id="GO:0061599">
    <property type="term" value="F:molybdopterin molybdotransferase activity"/>
    <property type="evidence" value="ECO:0007669"/>
    <property type="project" value="UniProtKB-UniRule"/>
</dbReference>
<comment type="catalytic activity">
    <reaction evidence="5">
        <text>adenylyl-molybdopterin + molybdate = Mo-molybdopterin + AMP + H(+)</text>
        <dbReference type="Rhea" id="RHEA:35047"/>
        <dbReference type="ChEBI" id="CHEBI:15378"/>
        <dbReference type="ChEBI" id="CHEBI:36264"/>
        <dbReference type="ChEBI" id="CHEBI:62727"/>
        <dbReference type="ChEBI" id="CHEBI:71302"/>
        <dbReference type="ChEBI" id="CHEBI:456215"/>
        <dbReference type="EC" id="2.10.1.1"/>
    </reaction>
</comment>
<dbReference type="Pfam" id="PF03453">
    <property type="entry name" value="MoeA_N"/>
    <property type="match status" value="1"/>
</dbReference>
<dbReference type="InterPro" id="IPR036688">
    <property type="entry name" value="MoeA_C_domain_IV_sf"/>
</dbReference>
<evidence type="ECO:0000256" key="1">
    <source>
        <dbReference type="ARBA" id="ARBA00002901"/>
    </source>
</evidence>
<protein>
    <recommendedName>
        <fullName evidence="6">Molybdopterin molybdenumtransferase</fullName>
        <ecNumber evidence="6">2.10.1.1</ecNumber>
    </recommendedName>
</protein>
<dbReference type="Proteomes" id="UP001212189">
    <property type="component" value="Chromosome"/>
</dbReference>
<keyword evidence="6" id="KW-0500">Molybdenum</keyword>
<name>A0AAF0AI08_9GAMM</name>
<evidence type="ECO:0000313" key="9">
    <source>
        <dbReference type="Proteomes" id="UP001212189"/>
    </source>
</evidence>
<dbReference type="InterPro" id="IPR036135">
    <property type="entry name" value="MoeA_linker/N_sf"/>
</dbReference>
<dbReference type="EC" id="2.10.1.1" evidence="6"/>
<dbReference type="AlphaFoldDB" id="A0AAF0AI08"/>
<dbReference type="Gene3D" id="2.170.190.11">
    <property type="entry name" value="Molybdopterin biosynthesis moea protein, domain 3"/>
    <property type="match status" value="1"/>
</dbReference>
<evidence type="ECO:0000256" key="3">
    <source>
        <dbReference type="ARBA" id="ARBA00010763"/>
    </source>
</evidence>
<comment type="similarity">
    <text evidence="3 6">Belongs to the MoeA family.</text>
</comment>
<evidence type="ECO:0000256" key="6">
    <source>
        <dbReference type="RuleBase" id="RU365090"/>
    </source>
</evidence>
<dbReference type="SUPFAM" id="SSF53218">
    <property type="entry name" value="Molybdenum cofactor biosynthesis proteins"/>
    <property type="match status" value="1"/>
</dbReference>
<keyword evidence="6" id="KW-0460">Magnesium</keyword>
<feature type="domain" description="MoaB/Mog" evidence="7">
    <location>
        <begin position="183"/>
        <end position="320"/>
    </location>
</feature>
<dbReference type="SMART" id="SM00852">
    <property type="entry name" value="MoCF_biosynth"/>
    <property type="match status" value="1"/>
</dbReference>
<dbReference type="GO" id="GO:0046872">
    <property type="term" value="F:metal ion binding"/>
    <property type="evidence" value="ECO:0007669"/>
    <property type="project" value="UniProtKB-UniRule"/>
</dbReference>
<gene>
    <name evidence="8" type="ORF">O6P33_08810</name>
</gene>
<dbReference type="InterPro" id="IPR036425">
    <property type="entry name" value="MoaB/Mog-like_dom_sf"/>
</dbReference>
<dbReference type="SUPFAM" id="SSF63867">
    <property type="entry name" value="MoeA C-terminal domain-like"/>
    <property type="match status" value="1"/>
</dbReference>
<reference evidence="8 9" key="1">
    <citation type="submission" date="2022-12" db="EMBL/GenBank/DDBJ databases">
        <title>Coexistence and Characterization of a Novel Tigecycline Resistance gene tet(X) variant and blaNDM-1 in a Pseudomonas caeni Isolate of Chicken Origin.</title>
        <authorList>
            <person name="Lu X."/>
            <person name="Zhang L."/>
            <person name="Li R."/>
            <person name="Wang Z."/>
        </authorList>
    </citation>
    <scope>NUCLEOTIDE SEQUENCE [LARGE SCALE GENOMIC DNA]</scope>
    <source>
        <strain evidence="8 9">CE14</strain>
    </source>
</reference>
<dbReference type="PANTHER" id="PTHR10192:SF5">
    <property type="entry name" value="GEPHYRIN"/>
    <property type="match status" value="1"/>
</dbReference>
<dbReference type="InterPro" id="IPR001453">
    <property type="entry name" value="MoaB/Mog_dom"/>
</dbReference>
<evidence type="ECO:0000256" key="2">
    <source>
        <dbReference type="ARBA" id="ARBA00005046"/>
    </source>
</evidence>
<dbReference type="EMBL" id="CP114976">
    <property type="protein sequence ID" value="WBE24474.1"/>
    <property type="molecule type" value="Genomic_DNA"/>
</dbReference>
<evidence type="ECO:0000256" key="5">
    <source>
        <dbReference type="ARBA" id="ARBA00047317"/>
    </source>
</evidence>
<sequence>MSVCDQGALHSIEQAISALKSTLKRQTATQSLALSAAHQHILARSVYAQVDVPQWDNSAMDGYALRANDLQPPVNSLPLAGRIAAGDKPEQSLPAGQCMHILTGAPVPLGADTVVAQENCNISPKQIQFNSCKAGSNIRRRGEEIEQGQLLLEAGTRLRAQEIGLLASQGFAEVEVYTPLRIGLISSGNELCELGQPLKPGQIYDINSHSLSALFTGLGFTVTHYPKMPDDLQHNIDSLAQASREQDVLISSGGVSVGEEDHLKNAVSALGQLNLWRVAIQPGKPLAFGSVSDTPWIGLPGNPAAALITALIIARPALLHAQGASNCDHQTLHIPAAFDWEKPRARQQYLHARLALQDNGQLHVEIHPKQSSAMLSAASWADGLVEIKPQETVEKDDLVGFVGYAGLLG</sequence>
<keyword evidence="4 6" id="KW-0501">Molybdenum cofactor biosynthesis</keyword>
<dbReference type="CDD" id="cd00887">
    <property type="entry name" value="MoeA"/>
    <property type="match status" value="1"/>
</dbReference>
<dbReference type="RefSeq" id="WP_269817418.1">
    <property type="nucleotide sequence ID" value="NZ_CP114976.1"/>
</dbReference>
<dbReference type="GO" id="GO:0005829">
    <property type="term" value="C:cytosol"/>
    <property type="evidence" value="ECO:0007669"/>
    <property type="project" value="TreeGrafter"/>
</dbReference>
<dbReference type="Pfam" id="PF00994">
    <property type="entry name" value="MoCF_biosynth"/>
    <property type="match status" value="1"/>
</dbReference>
<dbReference type="SUPFAM" id="SSF63882">
    <property type="entry name" value="MoeA N-terminal region -like"/>
    <property type="match status" value="1"/>
</dbReference>
<keyword evidence="6" id="KW-0479">Metal-binding</keyword>
<dbReference type="Gene3D" id="3.90.105.10">
    <property type="entry name" value="Molybdopterin biosynthesis moea protein, domain 2"/>
    <property type="match status" value="1"/>
</dbReference>
<dbReference type="InterPro" id="IPR005111">
    <property type="entry name" value="MoeA_C_domain_IV"/>
</dbReference>
<evidence type="ECO:0000313" key="8">
    <source>
        <dbReference type="EMBL" id="WBE24474.1"/>
    </source>
</evidence>
<dbReference type="InterPro" id="IPR005110">
    <property type="entry name" value="MoeA_linker/N"/>
</dbReference>
<keyword evidence="6" id="KW-0808">Transferase</keyword>
<dbReference type="Pfam" id="PF03454">
    <property type="entry name" value="MoeA_C"/>
    <property type="match status" value="1"/>
</dbReference>
<dbReference type="PANTHER" id="PTHR10192">
    <property type="entry name" value="MOLYBDOPTERIN BIOSYNTHESIS PROTEIN"/>
    <property type="match status" value="1"/>
</dbReference>
<evidence type="ECO:0000259" key="7">
    <source>
        <dbReference type="SMART" id="SM00852"/>
    </source>
</evidence>
<accession>A0AAF0AI08</accession>
<dbReference type="NCBIfam" id="NF045515">
    <property type="entry name" value="Glp_gephyrin"/>
    <property type="match status" value="1"/>
</dbReference>
<keyword evidence="9" id="KW-1185">Reference proteome</keyword>
<comment type="function">
    <text evidence="1 6">Catalyzes the insertion of molybdate into adenylated molybdopterin with the concomitant release of AMP.</text>
</comment>
<dbReference type="KEGG" id="dce:O6P33_08810"/>
<dbReference type="NCBIfam" id="TIGR00177">
    <property type="entry name" value="molyb_syn"/>
    <property type="match status" value="1"/>
</dbReference>
<comment type="cofactor">
    <cofactor evidence="6">
        <name>Mg(2+)</name>
        <dbReference type="ChEBI" id="CHEBI:18420"/>
    </cofactor>
</comment>
<dbReference type="InterPro" id="IPR038987">
    <property type="entry name" value="MoeA-like"/>
</dbReference>
<organism evidence="8 9">
    <name type="scientific">Denitrificimonas caeni</name>
    <dbReference type="NCBI Taxonomy" id="521720"/>
    <lineage>
        <taxon>Bacteria</taxon>
        <taxon>Pseudomonadati</taxon>
        <taxon>Pseudomonadota</taxon>
        <taxon>Gammaproteobacteria</taxon>
        <taxon>Pseudomonadales</taxon>
        <taxon>Pseudomonadaceae</taxon>
        <taxon>Denitrificimonas</taxon>
    </lineage>
</organism>
<proteinExistence type="inferred from homology"/>
<dbReference type="Gene3D" id="3.40.980.10">
    <property type="entry name" value="MoaB/Mog-like domain"/>
    <property type="match status" value="1"/>
</dbReference>
<dbReference type="Gene3D" id="2.40.340.10">
    <property type="entry name" value="MoeA, C-terminal, domain IV"/>
    <property type="match status" value="1"/>
</dbReference>
<dbReference type="GO" id="GO:0006777">
    <property type="term" value="P:Mo-molybdopterin cofactor biosynthetic process"/>
    <property type="evidence" value="ECO:0007669"/>
    <property type="project" value="UniProtKB-UniRule"/>
</dbReference>
<comment type="pathway">
    <text evidence="2 6">Cofactor biosynthesis; molybdopterin biosynthesis.</text>
</comment>
<evidence type="ECO:0000256" key="4">
    <source>
        <dbReference type="ARBA" id="ARBA00023150"/>
    </source>
</evidence>